<name>A0A9P4LH13_9PLEO</name>
<dbReference type="AlphaFoldDB" id="A0A9P4LH13"/>
<dbReference type="EMBL" id="ML978280">
    <property type="protein sequence ID" value="KAF2024918.1"/>
    <property type="molecule type" value="Genomic_DNA"/>
</dbReference>
<gene>
    <name evidence="3" type="ORF">EK21DRAFT_104347</name>
</gene>
<protein>
    <submittedName>
        <fullName evidence="3">Uncharacterized protein</fullName>
    </submittedName>
</protein>
<dbReference type="Proteomes" id="UP000799777">
    <property type="component" value="Unassembled WGS sequence"/>
</dbReference>
<feature type="region of interest" description="Disordered" evidence="1">
    <location>
        <begin position="420"/>
        <end position="447"/>
    </location>
</feature>
<evidence type="ECO:0000256" key="1">
    <source>
        <dbReference type="SAM" id="MobiDB-lite"/>
    </source>
</evidence>
<evidence type="ECO:0000313" key="4">
    <source>
        <dbReference type="Proteomes" id="UP000799777"/>
    </source>
</evidence>
<keyword evidence="2" id="KW-1133">Transmembrane helix</keyword>
<feature type="transmembrane region" description="Helical" evidence="2">
    <location>
        <begin position="202"/>
        <end position="221"/>
    </location>
</feature>
<feature type="transmembrane region" description="Helical" evidence="2">
    <location>
        <begin position="395"/>
        <end position="414"/>
    </location>
</feature>
<comment type="caution">
    <text evidence="3">The sequence shown here is derived from an EMBL/GenBank/DDBJ whole genome shotgun (WGS) entry which is preliminary data.</text>
</comment>
<evidence type="ECO:0000256" key="2">
    <source>
        <dbReference type="SAM" id="Phobius"/>
    </source>
</evidence>
<feature type="region of interest" description="Disordered" evidence="1">
    <location>
        <begin position="25"/>
        <end position="48"/>
    </location>
</feature>
<accession>A0A9P4LH13</accession>
<keyword evidence="2" id="KW-0812">Transmembrane</keyword>
<proteinExistence type="predicted"/>
<feature type="transmembrane region" description="Helical" evidence="2">
    <location>
        <begin position="372"/>
        <end position="389"/>
    </location>
</feature>
<keyword evidence="4" id="KW-1185">Reference proteome</keyword>
<dbReference type="OrthoDB" id="5422510at2759"/>
<sequence length="447" mass="50165">MDDATAEHTSSSQIPSLLRQRMMNRASNFAEGVRPSTPPKPRRRSSLLSNLSDTQYSFRSSSDSLLQPNRNNDMEKLTSADQTSYWHSSPIVLAIVPAIAALKYENGGEVATDVILIALAGWFMLKEWYHDAQQRQYVEAGEPVFDDTIHEEDEDGFDSPVERPNAAKVLPDDTTKVGHTEAPPLENTAKAARDELRRVERMAFAACFLGPLLAAYIVHHVRSQLARMRGKGIFSDLNLAIFILVAEMRPISRLVRMRKDRTLHLQRVVRAETAERPQSAGAEEVAQRLAELEARFDGPMYNSNVDIMKVSADVRQSMQHQLDALNRAVRKYEKRHMAQSIQIEARFQEIDVRLKDTLSLAAAAARTGQKPGIIAMTLSWIAGLLSYVIQLVWDIALYPFRTVSSMIAVARSLVFKDGRQPRKRAKGPVNGYSPLPTTPRMQSKSSR</sequence>
<reference evidence="3" key="1">
    <citation type="journal article" date="2020" name="Stud. Mycol.">
        <title>101 Dothideomycetes genomes: a test case for predicting lifestyles and emergence of pathogens.</title>
        <authorList>
            <person name="Haridas S."/>
            <person name="Albert R."/>
            <person name="Binder M."/>
            <person name="Bloem J."/>
            <person name="Labutti K."/>
            <person name="Salamov A."/>
            <person name="Andreopoulos B."/>
            <person name="Baker S."/>
            <person name="Barry K."/>
            <person name="Bills G."/>
            <person name="Bluhm B."/>
            <person name="Cannon C."/>
            <person name="Castanera R."/>
            <person name="Culley D."/>
            <person name="Daum C."/>
            <person name="Ezra D."/>
            <person name="Gonzalez J."/>
            <person name="Henrissat B."/>
            <person name="Kuo A."/>
            <person name="Liang C."/>
            <person name="Lipzen A."/>
            <person name="Lutzoni F."/>
            <person name="Magnuson J."/>
            <person name="Mondo S."/>
            <person name="Nolan M."/>
            <person name="Ohm R."/>
            <person name="Pangilinan J."/>
            <person name="Park H.-J."/>
            <person name="Ramirez L."/>
            <person name="Alfaro M."/>
            <person name="Sun H."/>
            <person name="Tritt A."/>
            <person name="Yoshinaga Y."/>
            <person name="Zwiers L.-H."/>
            <person name="Turgeon B."/>
            <person name="Goodwin S."/>
            <person name="Spatafora J."/>
            <person name="Crous P."/>
            <person name="Grigoriev I."/>
        </authorList>
    </citation>
    <scope>NUCLEOTIDE SEQUENCE</scope>
    <source>
        <strain evidence="3">CBS 110217</strain>
    </source>
</reference>
<organism evidence="3 4">
    <name type="scientific">Setomelanomma holmii</name>
    <dbReference type="NCBI Taxonomy" id="210430"/>
    <lineage>
        <taxon>Eukaryota</taxon>
        <taxon>Fungi</taxon>
        <taxon>Dikarya</taxon>
        <taxon>Ascomycota</taxon>
        <taxon>Pezizomycotina</taxon>
        <taxon>Dothideomycetes</taxon>
        <taxon>Pleosporomycetidae</taxon>
        <taxon>Pleosporales</taxon>
        <taxon>Pleosporineae</taxon>
        <taxon>Phaeosphaeriaceae</taxon>
        <taxon>Setomelanomma</taxon>
    </lineage>
</organism>
<dbReference type="PANTHER" id="PTHR42032:SF1">
    <property type="entry name" value="YALI0E30679P"/>
    <property type="match status" value="1"/>
</dbReference>
<dbReference type="PANTHER" id="PTHR42032">
    <property type="entry name" value="YALI0E30679P"/>
    <property type="match status" value="1"/>
</dbReference>
<keyword evidence="2" id="KW-0472">Membrane</keyword>
<evidence type="ECO:0000313" key="3">
    <source>
        <dbReference type="EMBL" id="KAF2024918.1"/>
    </source>
</evidence>